<dbReference type="Gene3D" id="3.40.50.12780">
    <property type="entry name" value="N-terminal domain of ligase-like"/>
    <property type="match status" value="1"/>
</dbReference>
<dbReference type="OrthoDB" id="580775at2"/>
<sequence length="420" mass="49002">MNFRIKILDLVRKTNQNNLYNSFIENQFKKTEDSIIAYQNNAKEKILQHHIKHNKNYREWLISKGIDLTKKIEFDEIPIINKKDLLVIHPFIEKFIHQIYHTGGTTGTPFKYSLSRESVSSLWPNLWRAFNTCGIKPCTPIIMIAGPSLYNNRSIPRKIFDWINRFTVISAFDLNTDKLQNTYDIIKQKNIKGIYGYTSAILIFLRHLEKNNLYLDLRGIFSTSETFIPKIRTLAKTYCNCDVFDIYGANDGGICAFECQEHNGYHISYERTYVEIIAHKIILTDLTNLSFPFIRYEVGDVSNSNEIIYEKCKCGSSLPKISSISGRVNSYITDSNGNRIHTEFFSHLFNKDETIIQFQVSEKFNIINVNIISDKEDIKYYQTKYNDAFNKRFIKKIGISVNSRIYKNGNEKTPIFIKLD</sequence>
<protein>
    <submittedName>
        <fullName evidence="1">Phenylacetate-CoA ligase</fullName>
    </submittedName>
</protein>
<dbReference type="STRING" id="1484053.SAMN05444274_102129"/>
<dbReference type="SUPFAM" id="SSF56801">
    <property type="entry name" value="Acetyl-CoA synthetase-like"/>
    <property type="match status" value="1"/>
</dbReference>
<dbReference type="EMBL" id="FQUM01000002">
    <property type="protein sequence ID" value="SHE69492.1"/>
    <property type="molecule type" value="Genomic_DNA"/>
</dbReference>
<keyword evidence="1" id="KW-0436">Ligase</keyword>
<keyword evidence="2" id="KW-1185">Reference proteome</keyword>
<dbReference type="PANTHER" id="PTHR36932:SF1">
    <property type="entry name" value="CAPSULAR POLYSACCHARIDE BIOSYNTHESIS PROTEIN"/>
    <property type="match status" value="1"/>
</dbReference>
<dbReference type="PANTHER" id="PTHR36932">
    <property type="entry name" value="CAPSULAR POLYSACCHARIDE BIOSYNTHESIS PROTEIN"/>
    <property type="match status" value="1"/>
</dbReference>
<dbReference type="RefSeq" id="WP_072999145.1">
    <property type="nucleotide sequence ID" value="NZ_FQUM01000002.1"/>
</dbReference>
<dbReference type="AlphaFoldDB" id="A0A1M4VKY8"/>
<evidence type="ECO:0000313" key="1">
    <source>
        <dbReference type="EMBL" id="SHE69492.1"/>
    </source>
</evidence>
<evidence type="ECO:0000313" key="2">
    <source>
        <dbReference type="Proteomes" id="UP000184164"/>
    </source>
</evidence>
<gene>
    <name evidence="1" type="ORF">SAMN05444274_102129</name>
</gene>
<dbReference type="InterPro" id="IPR042099">
    <property type="entry name" value="ANL_N_sf"/>
</dbReference>
<reference evidence="2" key="1">
    <citation type="submission" date="2016-11" db="EMBL/GenBank/DDBJ databases">
        <authorList>
            <person name="Varghese N."/>
            <person name="Submissions S."/>
        </authorList>
    </citation>
    <scope>NUCLEOTIDE SEQUENCE [LARGE SCALE GENOMIC DNA]</scope>
    <source>
        <strain evidence="2">DSM 26910</strain>
    </source>
</reference>
<accession>A0A1M4VKY8</accession>
<dbReference type="GO" id="GO:0016874">
    <property type="term" value="F:ligase activity"/>
    <property type="evidence" value="ECO:0007669"/>
    <property type="project" value="UniProtKB-KW"/>
</dbReference>
<dbReference type="InterPro" id="IPR053158">
    <property type="entry name" value="CapK_Type1_Caps_Biosynth"/>
</dbReference>
<name>A0A1M4VKY8_9BACT</name>
<organism evidence="1 2">
    <name type="scientific">Mariniphaga anaerophila</name>
    <dbReference type="NCBI Taxonomy" id="1484053"/>
    <lineage>
        <taxon>Bacteria</taxon>
        <taxon>Pseudomonadati</taxon>
        <taxon>Bacteroidota</taxon>
        <taxon>Bacteroidia</taxon>
        <taxon>Marinilabiliales</taxon>
        <taxon>Prolixibacteraceae</taxon>
        <taxon>Mariniphaga</taxon>
    </lineage>
</organism>
<proteinExistence type="predicted"/>
<dbReference type="Proteomes" id="UP000184164">
    <property type="component" value="Unassembled WGS sequence"/>
</dbReference>